<dbReference type="STRING" id="1325564.NSJP_2269"/>
<proteinExistence type="predicted"/>
<evidence type="ECO:0000313" key="1">
    <source>
        <dbReference type="EMBL" id="SLM48441.1"/>
    </source>
</evidence>
<sequence>MAVEEKWKANLEKVAFMKRFPGLLVEWAALERKSVEAVIPLTGKQGAAAIVFNDGTFTVAPPMSAQPYELGETLQRARPYLERSHPDAYAEYDRLVKKDQDALKAARLEKIVGAIRNNLEQIPELKDQLKRLVEEWK</sequence>
<dbReference type="EMBL" id="LT828648">
    <property type="protein sequence ID" value="SLM48441.1"/>
    <property type="molecule type" value="Genomic_DNA"/>
</dbReference>
<name>A0A1W1I674_9BACT</name>
<dbReference type="Proteomes" id="UP000192042">
    <property type="component" value="Chromosome I"/>
</dbReference>
<dbReference type="RefSeq" id="WP_080886820.1">
    <property type="nucleotide sequence ID" value="NZ_LT828648.1"/>
</dbReference>
<dbReference type="AlphaFoldDB" id="A0A1W1I674"/>
<reference evidence="1 2" key="1">
    <citation type="submission" date="2017-03" db="EMBL/GenBank/DDBJ databases">
        <authorList>
            <person name="Afonso C.L."/>
            <person name="Miller P.J."/>
            <person name="Scott M.A."/>
            <person name="Spackman E."/>
            <person name="Goraichik I."/>
            <person name="Dimitrov K.M."/>
            <person name="Suarez D.L."/>
            <person name="Swayne D.E."/>
        </authorList>
    </citation>
    <scope>NUCLEOTIDE SEQUENCE [LARGE SCALE GENOMIC DNA]</scope>
    <source>
        <strain evidence="1">Genome sequencing of Nitrospira japonica strain NJ11</strain>
    </source>
</reference>
<keyword evidence="2" id="KW-1185">Reference proteome</keyword>
<evidence type="ECO:0000313" key="2">
    <source>
        <dbReference type="Proteomes" id="UP000192042"/>
    </source>
</evidence>
<dbReference type="KEGG" id="nja:NSJP_2269"/>
<accession>A0A1W1I674</accession>
<organism evidence="1 2">
    <name type="scientific">Nitrospira japonica</name>
    <dbReference type="NCBI Taxonomy" id="1325564"/>
    <lineage>
        <taxon>Bacteria</taxon>
        <taxon>Pseudomonadati</taxon>
        <taxon>Nitrospirota</taxon>
        <taxon>Nitrospiria</taxon>
        <taxon>Nitrospirales</taxon>
        <taxon>Nitrospiraceae</taxon>
        <taxon>Nitrospira</taxon>
    </lineage>
</organism>
<gene>
    <name evidence="1" type="ORF">NSJP_2269</name>
</gene>
<protein>
    <submittedName>
        <fullName evidence="1">Uncharacterized protein</fullName>
    </submittedName>
</protein>